<protein>
    <submittedName>
        <fullName evidence="1">Uncharacterized protein</fullName>
    </submittedName>
</protein>
<comment type="caution">
    <text evidence="1">The sequence shown here is derived from an EMBL/GenBank/DDBJ whole genome shotgun (WGS) entry which is preliminary data.</text>
</comment>
<accession>A0ACC8XID3</accession>
<proteinExistence type="predicted"/>
<name>A0ACC8XID3_9FIRM</name>
<sequence>MKKLILSLCALSALSFNPKVQAMNRMNNMRGIWISTVYNLDFPKTTNPELQKQEFKSYLDELREIGINTVIVQIRPSADAFYNSKINPWSKFLTGSQGQYPGYDPLEFMIEEAHKRGMEFHAWLNPYRVTTEGTTLNELSPTHPARKNPNWTISHNDALFYNPELEVVKVHIEETIQEIVENYNIDAIHFDDYFYPPNYPLPDGELKDGIVADKRREHINDMVKRVHDIIMETNPSVKFGISPMGIWKNDFSDLTGSSTTGGESYYTIYADTRTWIKNEWIDYIVPQIYWEIGHKSADYETLVKWWANEVEGTDVDLYIGQGIYKDEVAMEIEQQLNINKEYYKVKGSIFFTMDDLLDNRGSSKDTLKAYYSGSNPQPPKILPDIFTDNFADNFTRFENNTGQTMLVINGEVINTPEPPILENGTTLVPIRVITEYFGAKVTWNNNAKTVSIKKDSKNILLTIGHHIAKINDLFYELKLAPRLVNNTTMVPIRLISEQFGAEIKWHGEDKVVEINFNH</sequence>
<organism evidence="1 2">
    <name type="scientific">Candidatus Epulonipiscium fishelsonii</name>
    <dbReference type="NCBI Taxonomy" id="77094"/>
    <lineage>
        <taxon>Bacteria</taxon>
        <taxon>Bacillati</taxon>
        <taxon>Bacillota</taxon>
        <taxon>Clostridia</taxon>
        <taxon>Lachnospirales</taxon>
        <taxon>Lachnospiraceae</taxon>
        <taxon>Candidatus Epulonipiscium</taxon>
    </lineage>
</organism>
<evidence type="ECO:0000313" key="2">
    <source>
        <dbReference type="Proteomes" id="UP000188637"/>
    </source>
</evidence>
<dbReference type="EMBL" id="LJHD01000069">
    <property type="protein sequence ID" value="ONI45208.1"/>
    <property type="molecule type" value="Genomic_DNA"/>
</dbReference>
<reference evidence="1" key="1">
    <citation type="submission" date="2016-08" db="EMBL/GenBank/DDBJ databases">
        <authorList>
            <person name="Ngugi D.K."/>
            <person name="Miyake S."/>
            <person name="Stingl U."/>
        </authorList>
    </citation>
    <scope>NUCLEOTIDE SEQUENCE</scope>
    <source>
        <strain evidence="1">SCG-D08WGA-EpuloA1</strain>
    </source>
</reference>
<dbReference type="Proteomes" id="UP000188637">
    <property type="component" value="Unassembled WGS sequence"/>
</dbReference>
<keyword evidence="2" id="KW-1185">Reference proteome</keyword>
<evidence type="ECO:0000313" key="1">
    <source>
        <dbReference type="EMBL" id="ONI45208.1"/>
    </source>
</evidence>
<gene>
    <name evidence="1" type="ORF">AN640_04920</name>
</gene>